<feature type="transmembrane region" description="Helical" evidence="1">
    <location>
        <begin position="39"/>
        <end position="59"/>
    </location>
</feature>
<feature type="transmembrane region" description="Helical" evidence="1">
    <location>
        <begin position="132"/>
        <end position="150"/>
    </location>
</feature>
<evidence type="ECO:0000313" key="3">
    <source>
        <dbReference type="Proteomes" id="UP000198873"/>
    </source>
</evidence>
<accession>A0A1I6PNF0</accession>
<organism evidence="2 3">
    <name type="scientific">Streptomyces harbinensis</name>
    <dbReference type="NCBI Taxonomy" id="1176198"/>
    <lineage>
        <taxon>Bacteria</taxon>
        <taxon>Bacillati</taxon>
        <taxon>Actinomycetota</taxon>
        <taxon>Actinomycetes</taxon>
        <taxon>Kitasatosporales</taxon>
        <taxon>Streptomycetaceae</taxon>
        <taxon>Streptomyces</taxon>
    </lineage>
</organism>
<keyword evidence="3" id="KW-1185">Reference proteome</keyword>
<sequence>MILWATARQLWLLGLIVPAYVLALVILDDRSASLPAVSGGSPATVLSLLVPLLVVLGLLHCLGRGLPDQEHTGVRRTWRYDLALAVAVVAPAVPLGRALAQWLDTPTLAATGRTLLFLCGLMLLVRGLADDRVAGAAPVVWLVLVTLLGYGHAGYPHPWTVVLLPPGDEGAWAVSAAVFAAGLALLPRRGRVRSG</sequence>
<protein>
    <submittedName>
        <fullName evidence="2">Uncharacterized protein</fullName>
    </submittedName>
</protein>
<dbReference type="STRING" id="1176198.SAMN05444716_101624"/>
<dbReference type="EMBL" id="FPAB01000001">
    <property type="protein sequence ID" value="SFS41731.1"/>
    <property type="molecule type" value="Genomic_DNA"/>
</dbReference>
<feature type="transmembrane region" description="Helical" evidence="1">
    <location>
        <begin position="170"/>
        <end position="186"/>
    </location>
</feature>
<keyword evidence="1" id="KW-1133">Transmembrane helix</keyword>
<evidence type="ECO:0000313" key="2">
    <source>
        <dbReference type="EMBL" id="SFS41731.1"/>
    </source>
</evidence>
<dbReference type="RefSeq" id="WP_019434200.1">
    <property type="nucleotide sequence ID" value="NZ_CP054938.1"/>
</dbReference>
<gene>
    <name evidence="2" type="ORF">SAMN05444716_101624</name>
</gene>
<keyword evidence="1" id="KW-0812">Transmembrane</keyword>
<dbReference type="AlphaFoldDB" id="A0A1I6PNF0"/>
<proteinExistence type="predicted"/>
<feature type="transmembrane region" description="Helical" evidence="1">
    <location>
        <begin position="106"/>
        <end position="125"/>
    </location>
</feature>
<evidence type="ECO:0000256" key="1">
    <source>
        <dbReference type="SAM" id="Phobius"/>
    </source>
</evidence>
<dbReference type="Proteomes" id="UP000198873">
    <property type="component" value="Unassembled WGS sequence"/>
</dbReference>
<reference evidence="3" key="1">
    <citation type="submission" date="2016-10" db="EMBL/GenBank/DDBJ databases">
        <authorList>
            <person name="Varghese N."/>
            <person name="Submissions S."/>
        </authorList>
    </citation>
    <scope>NUCLEOTIDE SEQUENCE [LARGE SCALE GENOMIC DNA]</scope>
    <source>
        <strain evidence="3">CGMCC 4.7047</strain>
    </source>
</reference>
<keyword evidence="1" id="KW-0472">Membrane</keyword>
<name>A0A1I6PNF0_9ACTN</name>
<feature type="transmembrane region" description="Helical" evidence="1">
    <location>
        <begin position="80"/>
        <end position="100"/>
    </location>
</feature>